<dbReference type="AlphaFoldDB" id="A0A9P4H4I8"/>
<protein>
    <submittedName>
        <fullName evidence="3">NAD(P)-binding protein</fullName>
    </submittedName>
</protein>
<dbReference type="GO" id="GO:0005737">
    <property type="term" value="C:cytoplasm"/>
    <property type="evidence" value="ECO:0007669"/>
    <property type="project" value="TreeGrafter"/>
</dbReference>
<keyword evidence="4" id="KW-1185">Reference proteome</keyword>
<dbReference type="Pfam" id="PF02894">
    <property type="entry name" value="GFO_IDH_MocA_C"/>
    <property type="match status" value="1"/>
</dbReference>
<dbReference type="Gene3D" id="3.40.50.720">
    <property type="entry name" value="NAD(P)-binding Rossmann-like Domain"/>
    <property type="match status" value="1"/>
</dbReference>
<dbReference type="SUPFAM" id="SSF55347">
    <property type="entry name" value="Glyceraldehyde-3-phosphate dehydrogenase-like, C-terminal domain"/>
    <property type="match status" value="1"/>
</dbReference>
<dbReference type="PANTHER" id="PTHR42840:SF5">
    <property type="entry name" value="NAD(P)-BINDING ROSSMANN-FOLD SUPERFAMILY PROTEIN"/>
    <property type="match status" value="1"/>
</dbReference>
<dbReference type="Gene3D" id="3.30.360.10">
    <property type="entry name" value="Dihydrodipicolinate Reductase, domain 2"/>
    <property type="match status" value="1"/>
</dbReference>
<dbReference type="Pfam" id="PF01408">
    <property type="entry name" value="GFO_IDH_MocA"/>
    <property type="match status" value="1"/>
</dbReference>
<dbReference type="PANTHER" id="PTHR42840">
    <property type="entry name" value="NAD(P)-BINDING ROSSMANN-FOLD SUPERFAMILY PROTEIN-RELATED"/>
    <property type="match status" value="1"/>
</dbReference>
<dbReference type="GO" id="GO:0000166">
    <property type="term" value="F:nucleotide binding"/>
    <property type="evidence" value="ECO:0007669"/>
    <property type="project" value="InterPro"/>
</dbReference>
<dbReference type="GO" id="GO:0006740">
    <property type="term" value="P:NADPH regeneration"/>
    <property type="evidence" value="ECO:0007669"/>
    <property type="project" value="TreeGrafter"/>
</dbReference>
<comment type="caution">
    <text evidence="3">The sequence shown here is derived from an EMBL/GenBank/DDBJ whole genome shotgun (WGS) entry which is preliminary data.</text>
</comment>
<organism evidence="3 4">
    <name type="scientific">Setomelanomma holmii</name>
    <dbReference type="NCBI Taxonomy" id="210430"/>
    <lineage>
        <taxon>Eukaryota</taxon>
        <taxon>Fungi</taxon>
        <taxon>Dikarya</taxon>
        <taxon>Ascomycota</taxon>
        <taxon>Pezizomycotina</taxon>
        <taxon>Dothideomycetes</taxon>
        <taxon>Pleosporomycetidae</taxon>
        <taxon>Pleosporales</taxon>
        <taxon>Pleosporineae</taxon>
        <taxon>Phaeosphaeriaceae</taxon>
        <taxon>Setomelanomma</taxon>
    </lineage>
</organism>
<dbReference type="OrthoDB" id="64915at2759"/>
<feature type="domain" description="Gfo/Idh/MocA-like oxidoreductase C-terminal" evidence="2">
    <location>
        <begin position="149"/>
        <end position="338"/>
    </location>
</feature>
<dbReference type="GO" id="GO:0016491">
    <property type="term" value="F:oxidoreductase activity"/>
    <property type="evidence" value="ECO:0007669"/>
    <property type="project" value="TreeGrafter"/>
</dbReference>
<dbReference type="Proteomes" id="UP000799777">
    <property type="component" value="Unassembled WGS sequence"/>
</dbReference>
<dbReference type="EMBL" id="ML978235">
    <property type="protein sequence ID" value="KAF2026872.1"/>
    <property type="molecule type" value="Genomic_DNA"/>
</dbReference>
<sequence length="342" mass="36688">MASGIALIGSGIFAKEEHLPAIQATPLLSLKAIYSRSLKSAKTLCENLSGVELYSDDSEGKKYDDLLRRDDIKGVVIALPILAQPDYIKKALAAGKHVLAEKPIAKDIATAQDLLKWTKESSNTSATYTVAENFRFLDSFVYGSQVASTLGRVLTFRARVAAYVAPGGKYFETSWRKVPEYQGGFLLDGGVHFAAGTRLLLAGAGAKITSLSAFTAQLQEHLPPVDTLNATLLLSNKASGTLSVSFGTTDTGSEYLVACEKGSVHVGRGKVTVTKDGKVVEEKEFKDEGSGVKQEVKAWAESLESGNWKEEQSPEEALRDLEVIEAALKSGEQGGEVVELKL</sequence>
<dbReference type="InterPro" id="IPR036291">
    <property type="entry name" value="NAD(P)-bd_dom_sf"/>
</dbReference>
<evidence type="ECO:0000259" key="2">
    <source>
        <dbReference type="Pfam" id="PF02894"/>
    </source>
</evidence>
<proteinExistence type="predicted"/>
<dbReference type="InterPro" id="IPR004104">
    <property type="entry name" value="Gfo/Idh/MocA-like_OxRdtase_C"/>
</dbReference>
<accession>A0A9P4H4I8</accession>
<feature type="domain" description="Gfo/Idh/MocA-like oxidoreductase N-terminal" evidence="1">
    <location>
        <begin position="5"/>
        <end position="124"/>
    </location>
</feature>
<evidence type="ECO:0000259" key="1">
    <source>
        <dbReference type="Pfam" id="PF01408"/>
    </source>
</evidence>
<evidence type="ECO:0000313" key="4">
    <source>
        <dbReference type="Proteomes" id="UP000799777"/>
    </source>
</evidence>
<name>A0A9P4H4I8_9PLEO</name>
<dbReference type="InterPro" id="IPR000683">
    <property type="entry name" value="Gfo/Idh/MocA-like_OxRdtase_N"/>
</dbReference>
<evidence type="ECO:0000313" key="3">
    <source>
        <dbReference type="EMBL" id="KAF2026872.1"/>
    </source>
</evidence>
<reference evidence="3" key="1">
    <citation type="journal article" date="2020" name="Stud. Mycol.">
        <title>101 Dothideomycetes genomes: a test case for predicting lifestyles and emergence of pathogens.</title>
        <authorList>
            <person name="Haridas S."/>
            <person name="Albert R."/>
            <person name="Binder M."/>
            <person name="Bloem J."/>
            <person name="Labutti K."/>
            <person name="Salamov A."/>
            <person name="Andreopoulos B."/>
            <person name="Baker S."/>
            <person name="Barry K."/>
            <person name="Bills G."/>
            <person name="Bluhm B."/>
            <person name="Cannon C."/>
            <person name="Castanera R."/>
            <person name="Culley D."/>
            <person name="Daum C."/>
            <person name="Ezra D."/>
            <person name="Gonzalez J."/>
            <person name="Henrissat B."/>
            <person name="Kuo A."/>
            <person name="Liang C."/>
            <person name="Lipzen A."/>
            <person name="Lutzoni F."/>
            <person name="Magnuson J."/>
            <person name="Mondo S."/>
            <person name="Nolan M."/>
            <person name="Ohm R."/>
            <person name="Pangilinan J."/>
            <person name="Park H.-J."/>
            <person name="Ramirez L."/>
            <person name="Alfaro M."/>
            <person name="Sun H."/>
            <person name="Tritt A."/>
            <person name="Yoshinaga Y."/>
            <person name="Zwiers L.-H."/>
            <person name="Turgeon B."/>
            <person name="Goodwin S."/>
            <person name="Spatafora J."/>
            <person name="Crous P."/>
            <person name="Grigoriev I."/>
        </authorList>
    </citation>
    <scope>NUCLEOTIDE SEQUENCE</scope>
    <source>
        <strain evidence="3">CBS 110217</strain>
    </source>
</reference>
<dbReference type="SUPFAM" id="SSF51735">
    <property type="entry name" value="NAD(P)-binding Rossmann-fold domains"/>
    <property type="match status" value="1"/>
</dbReference>
<gene>
    <name evidence="3" type="ORF">EK21DRAFT_115370</name>
</gene>